<proteinExistence type="predicted"/>
<sequence>MASLSETLRRHDTVVAGASRTVAPLGSRGRWWRIFLVLCLLLPVPATAWHRDHHDWQHKRSPEEVRGWAIINLVRFSAWPSRAFTDQYAPVKICSKPNVIILPNEPGALGSAIRRINGRRVVMRQIHNYEHLEGCHVLYLTAEDSGDLPYILDPIRDLPIALVSDAEGFAQNGGAFELIRNENTAFFKINAAALQQTGIHLAQALMRLGLSRSHGSVP</sequence>
<dbReference type="Proteomes" id="UP000581135">
    <property type="component" value="Unassembled WGS sequence"/>
</dbReference>
<dbReference type="AlphaFoldDB" id="A0A839SU16"/>
<comment type="caution">
    <text evidence="1">The sequence shown here is derived from an EMBL/GenBank/DDBJ whole genome shotgun (WGS) entry which is preliminary data.</text>
</comment>
<keyword evidence="2" id="KW-1185">Reference proteome</keyword>
<dbReference type="InterPro" id="IPR025293">
    <property type="entry name" value="YfiR/HmsC-like"/>
</dbReference>
<evidence type="ECO:0008006" key="3">
    <source>
        <dbReference type="Google" id="ProtNLM"/>
    </source>
</evidence>
<protein>
    <recommendedName>
        <fullName evidence="3">DUF4154 domain-containing protein</fullName>
    </recommendedName>
</protein>
<organism evidence="1 2">
    <name type="scientific">Limibacillus halophilus</name>
    <dbReference type="NCBI Taxonomy" id="1579333"/>
    <lineage>
        <taxon>Bacteria</taxon>
        <taxon>Pseudomonadati</taxon>
        <taxon>Pseudomonadota</taxon>
        <taxon>Alphaproteobacteria</taxon>
        <taxon>Rhodospirillales</taxon>
        <taxon>Rhodovibrionaceae</taxon>
        <taxon>Limibacillus</taxon>
    </lineage>
</organism>
<dbReference type="RefSeq" id="WP_183416650.1">
    <property type="nucleotide sequence ID" value="NZ_JACHXA010000005.1"/>
</dbReference>
<dbReference type="EMBL" id="JACHXA010000005">
    <property type="protein sequence ID" value="MBB3065828.1"/>
    <property type="molecule type" value="Genomic_DNA"/>
</dbReference>
<name>A0A839SU16_9PROT</name>
<gene>
    <name evidence="1" type="ORF">FHR98_002124</name>
</gene>
<accession>A0A839SU16</accession>
<evidence type="ECO:0000313" key="1">
    <source>
        <dbReference type="EMBL" id="MBB3065828.1"/>
    </source>
</evidence>
<dbReference type="Pfam" id="PF13689">
    <property type="entry name" value="DUF4154"/>
    <property type="match status" value="1"/>
</dbReference>
<reference evidence="1 2" key="1">
    <citation type="submission" date="2020-08" db="EMBL/GenBank/DDBJ databases">
        <title>Genomic Encyclopedia of Type Strains, Phase III (KMG-III): the genomes of soil and plant-associated and newly described type strains.</title>
        <authorList>
            <person name="Whitman W."/>
        </authorList>
    </citation>
    <scope>NUCLEOTIDE SEQUENCE [LARGE SCALE GENOMIC DNA]</scope>
    <source>
        <strain evidence="1 2">CECT 8803</strain>
    </source>
</reference>
<evidence type="ECO:0000313" key="2">
    <source>
        <dbReference type="Proteomes" id="UP000581135"/>
    </source>
</evidence>